<comment type="caution">
    <text evidence="7">The sequence shown here is derived from an EMBL/GenBank/DDBJ whole genome shotgun (WGS) entry which is preliminary data.</text>
</comment>
<sequence>MAIGAGPRADPHDKPPTVAKPVWLPRRTKWPRVQVSRSHPHHHDDACRLSITSGSLGNDTSLTDVTAPCGKGRSMNQKQITAFRLVMRHGSITSAAQVLNVSQPAVSRLIADLEQAVGFRLFLRQGGKVQPTAEAIQFIQEVERMYYGFERLEQAARGIKDLRQATLHIASMPMVSFDIIPQTLKRFLGDHAGIRVTHNVHTSARIVDMMTSRQLDFGVAQTHVERDEVDIVASYRSYCVCVVSPDHPLARAEKITLRDLAEHPMVALAHHTVTANYVTQAFALASVTPHIAVESQPSYSACAMAAVGIGAAIVDPFTPEVFGERLAALPFESLIPFDFHLIKPSDIPLSRAARSFCDALAQTLSRMPGIQLLEP</sequence>
<dbReference type="InterPro" id="IPR036388">
    <property type="entry name" value="WH-like_DNA-bd_sf"/>
</dbReference>
<evidence type="ECO:0000256" key="4">
    <source>
        <dbReference type="ARBA" id="ARBA00023163"/>
    </source>
</evidence>
<evidence type="ECO:0000313" key="7">
    <source>
        <dbReference type="EMBL" id="MBP0616138.1"/>
    </source>
</evidence>
<proteinExistence type="inferred from homology"/>
<dbReference type="Pfam" id="PF03466">
    <property type="entry name" value="LysR_substrate"/>
    <property type="match status" value="1"/>
</dbReference>
<gene>
    <name evidence="7" type="ORF">J6595_11145</name>
</gene>
<dbReference type="SUPFAM" id="SSF46785">
    <property type="entry name" value="Winged helix' DNA-binding domain"/>
    <property type="match status" value="1"/>
</dbReference>
<dbReference type="InterPro" id="IPR000847">
    <property type="entry name" value="LysR_HTH_N"/>
</dbReference>
<evidence type="ECO:0000313" key="8">
    <source>
        <dbReference type="Proteomes" id="UP000678276"/>
    </source>
</evidence>
<name>A0ABS4BHA5_9HYPH</name>
<dbReference type="RefSeq" id="WP_209594627.1">
    <property type="nucleotide sequence ID" value="NZ_JAGJCF010000006.1"/>
</dbReference>
<organism evidence="7 8">
    <name type="scientific">Jiella mangrovi</name>
    <dbReference type="NCBI Taxonomy" id="2821407"/>
    <lineage>
        <taxon>Bacteria</taxon>
        <taxon>Pseudomonadati</taxon>
        <taxon>Pseudomonadota</taxon>
        <taxon>Alphaproteobacteria</taxon>
        <taxon>Hyphomicrobiales</taxon>
        <taxon>Aurantimonadaceae</taxon>
        <taxon>Jiella</taxon>
    </lineage>
</organism>
<dbReference type="PRINTS" id="PR00039">
    <property type="entry name" value="HTHLYSR"/>
</dbReference>
<dbReference type="PANTHER" id="PTHR30427">
    <property type="entry name" value="TRANSCRIPTIONAL ACTIVATOR PROTEIN LYSR"/>
    <property type="match status" value="1"/>
</dbReference>
<dbReference type="PANTHER" id="PTHR30427:SF1">
    <property type="entry name" value="TRANSCRIPTIONAL ACTIVATOR PROTEIN LYSR"/>
    <property type="match status" value="1"/>
</dbReference>
<feature type="domain" description="HTH lysR-type" evidence="6">
    <location>
        <begin position="75"/>
        <end position="132"/>
    </location>
</feature>
<dbReference type="InterPro" id="IPR036390">
    <property type="entry name" value="WH_DNA-bd_sf"/>
</dbReference>
<keyword evidence="2" id="KW-0805">Transcription regulation</keyword>
<dbReference type="EMBL" id="JAGJCF010000006">
    <property type="protein sequence ID" value="MBP0616138.1"/>
    <property type="molecule type" value="Genomic_DNA"/>
</dbReference>
<keyword evidence="3" id="KW-0238">DNA-binding</keyword>
<dbReference type="InterPro" id="IPR005119">
    <property type="entry name" value="LysR_subst-bd"/>
</dbReference>
<evidence type="ECO:0000256" key="2">
    <source>
        <dbReference type="ARBA" id="ARBA00023015"/>
    </source>
</evidence>
<keyword evidence="4" id="KW-0804">Transcription</keyword>
<evidence type="ECO:0000259" key="6">
    <source>
        <dbReference type="PROSITE" id="PS50931"/>
    </source>
</evidence>
<evidence type="ECO:0000256" key="1">
    <source>
        <dbReference type="ARBA" id="ARBA00009437"/>
    </source>
</evidence>
<dbReference type="Gene3D" id="1.10.10.10">
    <property type="entry name" value="Winged helix-like DNA-binding domain superfamily/Winged helix DNA-binding domain"/>
    <property type="match status" value="1"/>
</dbReference>
<dbReference type="SUPFAM" id="SSF53850">
    <property type="entry name" value="Periplasmic binding protein-like II"/>
    <property type="match status" value="1"/>
</dbReference>
<feature type="region of interest" description="Disordered" evidence="5">
    <location>
        <begin position="1"/>
        <end position="21"/>
    </location>
</feature>
<dbReference type="Proteomes" id="UP000678276">
    <property type="component" value="Unassembled WGS sequence"/>
</dbReference>
<evidence type="ECO:0000256" key="5">
    <source>
        <dbReference type="SAM" id="MobiDB-lite"/>
    </source>
</evidence>
<dbReference type="Pfam" id="PF00126">
    <property type="entry name" value="HTH_1"/>
    <property type="match status" value="1"/>
</dbReference>
<comment type="similarity">
    <text evidence="1">Belongs to the LysR transcriptional regulatory family.</text>
</comment>
<protein>
    <submittedName>
        <fullName evidence="7">LysR family transcriptional regulator</fullName>
    </submittedName>
</protein>
<reference evidence="7 8" key="1">
    <citation type="submission" date="2021-04" db="EMBL/GenBank/DDBJ databases">
        <title>Whole genome sequence of Jiella sp. KSK16Y-1.</title>
        <authorList>
            <person name="Tuo L."/>
        </authorList>
    </citation>
    <scope>NUCLEOTIDE SEQUENCE [LARGE SCALE GENOMIC DNA]</scope>
    <source>
        <strain evidence="7 8">KSK16Y-1</strain>
    </source>
</reference>
<accession>A0ABS4BHA5</accession>
<dbReference type="PROSITE" id="PS50931">
    <property type="entry name" value="HTH_LYSR"/>
    <property type="match status" value="1"/>
</dbReference>
<keyword evidence="8" id="KW-1185">Reference proteome</keyword>
<evidence type="ECO:0000256" key="3">
    <source>
        <dbReference type="ARBA" id="ARBA00023125"/>
    </source>
</evidence>
<dbReference type="Gene3D" id="3.40.190.290">
    <property type="match status" value="1"/>
</dbReference>